<dbReference type="Proteomes" id="UP001499884">
    <property type="component" value="Unassembled WGS sequence"/>
</dbReference>
<name>A0ABP7FRY2_9ACTN</name>
<dbReference type="Pfam" id="PF12833">
    <property type="entry name" value="HTH_18"/>
    <property type="match status" value="1"/>
</dbReference>
<dbReference type="EMBL" id="BAABEP010000040">
    <property type="protein sequence ID" value="GAA3745456.1"/>
    <property type="molecule type" value="Genomic_DNA"/>
</dbReference>
<dbReference type="InterPro" id="IPR011051">
    <property type="entry name" value="RmlC_Cupin_sf"/>
</dbReference>
<dbReference type="PANTHER" id="PTHR11019:SF199">
    <property type="entry name" value="HTH-TYPE TRANSCRIPTIONAL REGULATOR NIMR"/>
    <property type="match status" value="1"/>
</dbReference>
<dbReference type="Gene3D" id="2.60.120.10">
    <property type="entry name" value="Jelly Rolls"/>
    <property type="match status" value="1"/>
</dbReference>
<reference evidence="7" key="1">
    <citation type="journal article" date="2019" name="Int. J. Syst. Evol. Microbiol.">
        <title>The Global Catalogue of Microorganisms (GCM) 10K type strain sequencing project: providing services to taxonomists for standard genome sequencing and annotation.</title>
        <authorList>
            <consortium name="The Broad Institute Genomics Platform"/>
            <consortium name="The Broad Institute Genome Sequencing Center for Infectious Disease"/>
            <person name="Wu L."/>
            <person name="Ma J."/>
        </authorList>
    </citation>
    <scope>NUCLEOTIDE SEQUENCE [LARGE SCALE GENOMIC DNA]</scope>
    <source>
        <strain evidence="7">JCM 30846</strain>
    </source>
</reference>
<dbReference type="InterPro" id="IPR009057">
    <property type="entry name" value="Homeodomain-like_sf"/>
</dbReference>
<dbReference type="InterPro" id="IPR018060">
    <property type="entry name" value="HTH_AraC"/>
</dbReference>
<dbReference type="PANTHER" id="PTHR11019">
    <property type="entry name" value="HTH-TYPE TRANSCRIPTIONAL REGULATOR NIMR"/>
    <property type="match status" value="1"/>
</dbReference>
<dbReference type="SMART" id="SM00342">
    <property type="entry name" value="HTH_ARAC"/>
    <property type="match status" value="1"/>
</dbReference>
<keyword evidence="3" id="KW-0804">Transcription</keyword>
<dbReference type="InterPro" id="IPR003313">
    <property type="entry name" value="AraC-bd"/>
</dbReference>
<dbReference type="InterPro" id="IPR018062">
    <property type="entry name" value="HTH_AraC-typ_CS"/>
</dbReference>
<dbReference type="PROSITE" id="PS01124">
    <property type="entry name" value="HTH_ARAC_FAMILY_2"/>
    <property type="match status" value="1"/>
</dbReference>
<keyword evidence="7" id="KW-1185">Reference proteome</keyword>
<proteinExistence type="predicted"/>
<evidence type="ECO:0000313" key="7">
    <source>
        <dbReference type="Proteomes" id="UP001499884"/>
    </source>
</evidence>
<dbReference type="Pfam" id="PF02311">
    <property type="entry name" value="AraC_binding"/>
    <property type="match status" value="1"/>
</dbReference>
<accession>A0ABP7FRY2</accession>
<gene>
    <name evidence="6" type="ORF">GCM10023082_47640</name>
</gene>
<feature type="domain" description="HTH araC/xylS-type" evidence="5">
    <location>
        <begin position="197"/>
        <end position="297"/>
    </location>
</feature>
<evidence type="ECO:0000256" key="2">
    <source>
        <dbReference type="ARBA" id="ARBA00023125"/>
    </source>
</evidence>
<evidence type="ECO:0000313" key="6">
    <source>
        <dbReference type="EMBL" id="GAA3745456.1"/>
    </source>
</evidence>
<dbReference type="RefSeq" id="WP_425588371.1">
    <property type="nucleotide sequence ID" value="NZ_BAABEP010000040.1"/>
</dbReference>
<protein>
    <submittedName>
        <fullName evidence="6">Helix-turn-helix transcriptional regulator</fullName>
    </submittedName>
</protein>
<dbReference type="InterPro" id="IPR014710">
    <property type="entry name" value="RmlC-like_jellyroll"/>
</dbReference>
<dbReference type="SUPFAM" id="SSF46689">
    <property type="entry name" value="Homeodomain-like"/>
    <property type="match status" value="1"/>
</dbReference>
<feature type="region of interest" description="Disordered" evidence="4">
    <location>
        <begin position="1"/>
        <end position="56"/>
    </location>
</feature>
<evidence type="ECO:0000256" key="3">
    <source>
        <dbReference type="ARBA" id="ARBA00023163"/>
    </source>
</evidence>
<dbReference type="SUPFAM" id="SSF51182">
    <property type="entry name" value="RmlC-like cupins"/>
    <property type="match status" value="1"/>
</dbReference>
<evidence type="ECO:0000259" key="5">
    <source>
        <dbReference type="PROSITE" id="PS01124"/>
    </source>
</evidence>
<keyword evidence="2" id="KW-0238">DNA-binding</keyword>
<feature type="compositionally biased region" description="Low complexity" evidence="4">
    <location>
        <begin position="27"/>
        <end position="45"/>
    </location>
</feature>
<evidence type="ECO:0000256" key="4">
    <source>
        <dbReference type="SAM" id="MobiDB-lite"/>
    </source>
</evidence>
<organism evidence="6 7">
    <name type="scientific">Streptomyces tremellae</name>
    <dbReference type="NCBI Taxonomy" id="1124239"/>
    <lineage>
        <taxon>Bacteria</taxon>
        <taxon>Bacillati</taxon>
        <taxon>Actinomycetota</taxon>
        <taxon>Actinomycetes</taxon>
        <taxon>Kitasatosporales</taxon>
        <taxon>Streptomycetaceae</taxon>
        <taxon>Streptomyces</taxon>
    </lineage>
</organism>
<keyword evidence="1" id="KW-0805">Transcription regulation</keyword>
<evidence type="ECO:0000256" key="1">
    <source>
        <dbReference type="ARBA" id="ARBA00023015"/>
    </source>
</evidence>
<dbReference type="CDD" id="cd06124">
    <property type="entry name" value="cupin_NimR-like_N"/>
    <property type="match status" value="1"/>
</dbReference>
<dbReference type="Gene3D" id="1.10.10.60">
    <property type="entry name" value="Homeodomain-like"/>
    <property type="match status" value="1"/>
</dbReference>
<sequence>MSLNGHAGQQDAPVRTRGGGGREAEARAGSVGAPAEPAPLPAARRTGGGRRDAHHASGEALRVINFDMPRGQHFDEHEHDVHQLVWASAGVLGVDVEEHEWVLPPTLALWIPAGVPHATTATRPALMRSVYLLPERCPVRWTRPTVVSVGPLLRELIRHLGDPDLDQGPRRRAEAVLFDLLRPVGVTTIEVPMPTDERALRVAHALIASPADPRALAEWGRDAGASARTLARLFSAQTGLSFGRWRTRVRLRAGLEHMAANRPLAAVARQVGYTTPSSFVAAFRAETGRTPGAYFAARDRGGR</sequence>
<comment type="caution">
    <text evidence="6">The sequence shown here is derived from an EMBL/GenBank/DDBJ whole genome shotgun (WGS) entry which is preliminary data.</text>
</comment>
<dbReference type="PROSITE" id="PS00041">
    <property type="entry name" value="HTH_ARAC_FAMILY_1"/>
    <property type="match status" value="1"/>
</dbReference>